<comment type="caution">
    <text evidence="3">The sequence shown here is derived from an EMBL/GenBank/DDBJ whole genome shotgun (WGS) entry which is preliminary data.</text>
</comment>
<dbReference type="AlphaFoldDB" id="A0A8I1GG36"/>
<dbReference type="GO" id="GO:0003899">
    <property type="term" value="F:DNA-directed RNA polymerase activity"/>
    <property type="evidence" value="ECO:0007669"/>
    <property type="project" value="InterPro"/>
</dbReference>
<keyword evidence="4" id="KW-1185">Reference proteome</keyword>
<dbReference type="SUPFAM" id="SSF57783">
    <property type="entry name" value="Zinc beta-ribbon"/>
    <property type="match status" value="1"/>
</dbReference>
<evidence type="ECO:0000259" key="2">
    <source>
        <dbReference type="Pfam" id="PF23639"/>
    </source>
</evidence>
<dbReference type="Pfam" id="PF01807">
    <property type="entry name" value="Zn_ribbon_DnaG"/>
    <property type="match status" value="1"/>
</dbReference>
<dbReference type="Gene3D" id="3.90.580.10">
    <property type="entry name" value="Zinc finger, CHC2-type domain"/>
    <property type="match status" value="1"/>
</dbReference>
<dbReference type="EMBL" id="JAEMUK010000012">
    <property type="protein sequence ID" value="MBJ7543241.1"/>
    <property type="molecule type" value="Genomic_DNA"/>
</dbReference>
<accession>A0A8I1GG36</accession>
<dbReference type="InterPro" id="IPR002694">
    <property type="entry name" value="Znf_CHC2"/>
</dbReference>
<feature type="domain" description="DUF7146" evidence="2">
    <location>
        <begin position="122"/>
        <end position="246"/>
    </location>
</feature>
<dbReference type="GO" id="GO:0003677">
    <property type="term" value="F:DNA binding"/>
    <property type="evidence" value="ECO:0007669"/>
    <property type="project" value="InterPro"/>
</dbReference>
<sequence length="388" mass="41642">MLSPAQIEDLKGRVDLVSLAEQLGAKLRRSGRHVMGTCPICGGGKRATRFEVKGPAWVCAVCGDGGDAIKLIQAVTGCDFLAAVERLGGARPLTREEEERIAAERERREAKRQAEQEHYRQKEIEAARLIYDRGKTLQPGGAISRYFAARNCDGGPGLAPGLRGCADVPYFHGETLDEAGRKSPRVVHRGPALLSPIYDNDGAFSALHITWLRADFTGKAEIVDPDTGEVLLAKKVRGSMGGGHIVIRGAADRPKRLFMGEGIETVYSVATALHRCGRLARGDLFWSSVSLGNLGGRATATVAHPTLKGPTGRPQRIPGPVPDLNPVIPSISIPASIEQLVLLGDGDSDPFLTKTTLERGRARYARDGLRIGIAMAEGGRDFNDMLEG</sequence>
<name>A0A8I1GG36_9HYPH</name>
<dbReference type="InterPro" id="IPR036977">
    <property type="entry name" value="DNA_primase_Znf_CHC2"/>
</dbReference>
<dbReference type="InterPro" id="IPR055570">
    <property type="entry name" value="DUF7146"/>
</dbReference>
<dbReference type="Pfam" id="PF23639">
    <property type="entry name" value="DUF7146"/>
    <property type="match status" value="1"/>
</dbReference>
<dbReference type="Proteomes" id="UP000623250">
    <property type="component" value="Unassembled WGS sequence"/>
</dbReference>
<dbReference type="RefSeq" id="WP_037242114.1">
    <property type="nucleotide sequence ID" value="NZ_JAEMUK010000012.1"/>
</dbReference>
<evidence type="ECO:0000259" key="1">
    <source>
        <dbReference type="Pfam" id="PF01807"/>
    </source>
</evidence>
<proteinExistence type="predicted"/>
<gene>
    <name evidence="3" type="ORF">JDN41_06700</name>
</gene>
<dbReference type="GO" id="GO:0008270">
    <property type="term" value="F:zinc ion binding"/>
    <property type="evidence" value="ECO:0007669"/>
    <property type="project" value="InterPro"/>
</dbReference>
<evidence type="ECO:0000313" key="4">
    <source>
        <dbReference type="Proteomes" id="UP000623250"/>
    </source>
</evidence>
<evidence type="ECO:0000313" key="3">
    <source>
        <dbReference type="EMBL" id="MBJ7543241.1"/>
    </source>
</evidence>
<dbReference type="GO" id="GO:0006260">
    <property type="term" value="P:DNA replication"/>
    <property type="evidence" value="ECO:0007669"/>
    <property type="project" value="InterPro"/>
</dbReference>
<organism evidence="3 4">
    <name type="scientific">Rhodomicrobium udaipurense</name>
    <dbReference type="NCBI Taxonomy" id="1202716"/>
    <lineage>
        <taxon>Bacteria</taxon>
        <taxon>Pseudomonadati</taxon>
        <taxon>Pseudomonadota</taxon>
        <taxon>Alphaproteobacteria</taxon>
        <taxon>Hyphomicrobiales</taxon>
        <taxon>Hyphomicrobiaceae</taxon>
        <taxon>Rhodomicrobium</taxon>
    </lineage>
</organism>
<reference evidence="3 4" key="1">
    <citation type="submission" date="2020-12" db="EMBL/GenBank/DDBJ databases">
        <title>Revised draft genomes of Rhodomicrobium vannielii ATCC 17100 and Rhodomicrobium udaipurense JA643.</title>
        <authorList>
            <person name="Conners E.M."/>
            <person name="Davenport E.J."/>
            <person name="Bose A."/>
        </authorList>
    </citation>
    <scope>NUCLEOTIDE SEQUENCE [LARGE SCALE GENOMIC DNA]</scope>
    <source>
        <strain evidence="3 4">JA643</strain>
    </source>
</reference>
<protein>
    <submittedName>
        <fullName evidence="3">DNA primase</fullName>
    </submittedName>
</protein>
<feature type="domain" description="Zinc finger CHC2-type" evidence="1">
    <location>
        <begin position="5"/>
        <end position="89"/>
    </location>
</feature>